<dbReference type="GO" id="GO:0004065">
    <property type="term" value="F:arylsulfatase activity"/>
    <property type="evidence" value="ECO:0007669"/>
    <property type="project" value="UniProtKB-UniRule"/>
</dbReference>
<dbReference type="Proteomes" id="UP000234254">
    <property type="component" value="Unassembled WGS sequence"/>
</dbReference>
<dbReference type="GO" id="GO:0018958">
    <property type="term" value="P:phenol-containing compound metabolic process"/>
    <property type="evidence" value="ECO:0007669"/>
    <property type="project" value="InterPro"/>
</dbReference>
<keyword evidence="10" id="KW-1185">Reference proteome</keyword>
<dbReference type="GO" id="GO:0008449">
    <property type="term" value="F:N-acetylglucosamine-6-sulfatase activity"/>
    <property type="evidence" value="ECO:0007669"/>
    <property type="project" value="TreeGrafter"/>
</dbReference>
<comment type="PTM">
    <text evidence="6">The conversion to 3-oxoalanine (also known as C-formylglycine, FGly), of a serine or cysteine residue in prokaryotes and of a cysteine residue in eukaryotes, is critical for catalytic activity.</text>
</comment>
<dbReference type="Gene3D" id="3.40.720.10">
    <property type="entry name" value="Alkaline Phosphatase, subunit A"/>
    <property type="match status" value="1"/>
</dbReference>
<dbReference type="SUPFAM" id="SSF53649">
    <property type="entry name" value="Alkaline phosphatase-like"/>
    <property type="match status" value="1"/>
</dbReference>
<comment type="similarity">
    <text evidence="1 5">Belongs to the sulfatase family.</text>
</comment>
<comment type="caution">
    <text evidence="9">The sequence shown here is derived from an EMBL/GenBank/DDBJ whole genome shotgun (WGS) entry which is preliminary data.</text>
</comment>
<dbReference type="PIRSF" id="PIRSF000972">
    <property type="entry name" value="Arylsulf_plant"/>
    <property type="match status" value="1"/>
</dbReference>
<dbReference type="InterPro" id="IPR024607">
    <property type="entry name" value="Sulfatase_CS"/>
</dbReference>
<evidence type="ECO:0000256" key="3">
    <source>
        <dbReference type="ARBA" id="ARBA00022801"/>
    </source>
</evidence>
<dbReference type="InterPro" id="IPR000917">
    <property type="entry name" value="Sulfatase_N"/>
</dbReference>
<dbReference type="FunFam" id="3.40.720.10:FF:000051">
    <property type="entry name" value="Arylsulfatase"/>
    <property type="match status" value="1"/>
</dbReference>
<feature type="chain" id="PRO_5014123871" description="Arylsulfatase" evidence="7">
    <location>
        <begin position="19"/>
        <end position="579"/>
    </location>
</feature>
<dbReference type="VEuPathDB" id="FungiDB:P168DRAFT_313619"/>
<name>A0A2I1CRA8_ASPC2</name>
<dbReference type="EMBL" id="MSFM01000016">
    <property type="protein sequence ID" value="PKY00160.1"/>
    <property type="molecule type" value="Genomic_DNA"/>
</dbReference>
<sequence length="579" mass="65244">MKVSSLLAASGLLSVCSAFPNHQATLFSRETPKKPNFLFVITDDQDLQLNSTAYTPHILRHIKDKGLDFTNHFVTTSLCCPSRVSLWTGRQAHNTNVTDVKPPWGGYPKFVERGFNEDWFPVWMQNAGYNTFYTGKLMNAQSLTTYNKPFVKGFNGSDFLLDPHTYSYYNSTYQRNHEPPRNYEGQYTGDVISEKSLGFLEDALREDRPFFLTVAPIAPHSDISPSSSSTPGPSIMHEPVPAPRHRHLFKDVKVPRTANFNPKNSTGVSWVNKLELQNQTVVDYQDHYYRQRLRSLQSVDELVDKLVTRLEESGEIDNTYIIYSSDNGFHIGQHRMTPGKTTGYEEDIRVPFFIRGPGISAGQTSDSVTTHIDLAPTFFELAGVDLRKDFDGTPMPIAKTSVGIAHEHVTVEFWGKAVLEGDYARIGPNGETRFLNNTYKSARVLGDGYNLYYAVWCSNEHELYDLSTDPYQITNIYTNTPTATHLLGRPLRKVLDRLDALLLVLKSCQGPTCIKPWNVLHPEGGVASLKDALAPQYDKFYDDQPKVSYSACEEGYIVGSEGPQVGLEFRDGLSWDAWT</sequence>
<evidence type="ECO:0000256" key="7">
    <source>
        <dbReference type="SAM" id="SignalP"/>
    </source>
</evidence>
<evidence type="ECO:0000313" key="10">
    <source>
        <dbReference type="Proteomes" id="UP000234254"/>
    </source>
</evidence>
<dbReference type="EC" id="3.1.6.1" evidence="5"/>
<organism evidence="9 10">
    <name type="scientific">Aspergillus campestris (strain IBT 28561)</name>
    <dbReference type="NCBI Taxonomy" id="1392248"/>
    <lineage>
        <taxon>Eukaryota</taxon>
        <taxon>Fungi</taxon>
        <taxon>Dikarya</taxon>
        <taxon>Ascomycota</taxon>
        <taxon>Pezizomycotina</taxon>
        <taxon>Eurotiomycetes</taxon>
        <taxon>Eurotiomycetidae</taxon>
        <taxon>Eurotiales</taxon>
        <taxon>Aspergillaceae</taxon>
        <taxon>Aspergillus</taxon>
        <taxon>Aspergillus subgen. Circumdati</taxon>
    </lineage>
</organism>
<dbReference type="CDD" id="cd16147">
    <property type="entry name" value="G6S"/>
    <property type="match status" value="1"/>
</dbReference>
<dbReference type="InterPro" id="IPR012083">
    <property type="entry name" value="Arylsulfatase"/>
</dbReference>
<dbReference type="PANTHER" id="PTHR43108:SF8">
    <property type="entry name" value="SD21168P"/>
    <property type="match status" value="1"/>
</dbReference>
<dbReference type="InterPro" id="IPR017850">
    <property type="entry name" value="Alkaline_phosphatase_core_sf"/>
</dbReference>
<dbReference type="PROSITE" id="PS00523">
    <property type="entry name" value="SULFATASE_1"/>
    <property type="match status" value="1"/>
</dbReference>
<evidence type="ECO:0000256" key="4">
    <source>
        <dbReference type="ARBA" id="ARBA00023180"/>
    </source>
</evidence>
<feature type="domain" description="Sulfatase N-terminal" evidence="8">
    <location>
        <begin position="35"/>
        <end position="384"/>
    </location>
</feature>
<evidence type="ECO:0000256" key="6">
    <source>
        <dbReference type="PIRSR" id="PIRSR000972-50"/>
    </source>
</evidence>
<reference evidence="9" key="1">
    <citation type="submission" date="2016-12" db="EMBL/GenBank/DDBJ databases">
        <title>The genomes of Aspergillus section Nigri reveals drivers in fungal speciation.</title>
        <authorList>
            <consortium name="DOE Joint Genome Institute"/>
            <person name="Vesth T.C."/>
            <person name="Nybo J."/>
            <person name="Theobald S."/>
            <person name="Brandl J."/>
            <person name="Frisvad J.C."/>
            <person name="Nielsen K.F."/>
            <person name="Lyhne E.K."/>
            <person name="Kogle M.E."/>
            <person name="Kuo A."/>
            <person name="Riley R."/>
            <person name="Clum A."/>
            <person name="Nolan M."/>
            <person name="Lipzen A."/>
            <person name="Salamov A."/>
            <person name="Henrissat B."/>
            <person name="Wiebenga A."/>
            <person name="De vries R.P."/>
            <person name="Grigoriev I.V."/>
            <person name="Mortensen U.H."/>
            <person name="Andersen M.R."/>
            <person name="Baker S.E."/>
        </authorList>
    </citation>
    <scope>NUCLEOTIDE SEQUENCE</scope>
    <source>
        <strain evidence="9">IBT 28561</strain>
    </source>
</reference>
<keyword evidence="3 5" id="KW-0378">Hydrolase</keyword>
<dbReference type="PANTHER" id="PTHR43108">
    <property type="entry name" value="N-ACETYLGLUCOSAMINE-6-SULFATASE FAMILY MEMBER"/>
    <property type="match status" value="1"/>
</dbReference>
<evidence type="ECO:0000256" key="1">
    <source>
        <dbReference type="ARBA" id="ARBA00008779"/>
    </source>
</evidence>
<accession>A0A2I1CRA8</accession>
<evidence type="ECO:0000313" key="9">
    <source>
        <dbReference type="EMBL" id="PKY00160.1"/>
    </source>
</evidence>
<dbReference type="AlphaFoldDB" id="A0A2I1CRA8"/>
<dbReference type="GeneID" id="36547213"/>
<comment type="catalytic activity">
    <reaction evidence="5">
        <text>an aryl sulfate + H2O = a phenol + sulfate + H(+)</text>
        <dbReference type="Rhea" id="RHEA:17261"/>
        <dbReference type="ChEBI" id="CHEBI:15377"/>
        <dbReference type="ChEBI" id="CHEBI:15378"/>
        <dbReference type="ChEBI" id="CHEBI:16189"/>
        <dbReference type="ChEBI" id="CHEBI:33853"/>
        <dbReference type="ChEBI" id="CHEBI:140317"/>
        <dbReference type="EC" id="3.1.6.1"/>
    </reaction>
</comment>
<feature type="modified residue" description="3-oxoalanine (Cys)" evidence="6">
    <location>
        <position position="79"/>
    </location>
</feature>
<evidence type="ECO:0000256" key="5">
    <source>
        <dbReference type="PIRNR" id="PIRNR000972"/>
    </source>
</evidence>
<dbReference type="GO" id="GO:0005539">
    <property type="term" value="F:glycosaminoglycan binding"/>
    <property type="evidence" value="ECO:0007669"/>
    <property type="project" value="TreeGrafter"/>
</dbReference>
<gene>
    <name evidence="9" type="ORF">P168DRAFT_313619</name>
</gene>
<dbReference type="OrthoDB" id="96314at2759"/>
<proteinExistence type="inferred from homology"/>
<keyword evidence="4" id="KW-0325">Glycoprotein</keyword>
<feature type="signal peptide" evidence="7">
    <location>
        <begin position="1"/>
        <end position="18"/>
    </location>
</feature>
<protein>
    <recommendedName>
        <fullName evidence="5">Arylsulfatase</fullName>
        <shortName evidence="5">AS</shortName>
        <ecNumber evidence="5">3.1.6.1</ecNumber>
    </recommendedName>
    <alternativeName>
        <fullName evidence="5">Aryl-sulfate sulphohydrolase</fullName>
    </alternativeName>
</protein>
<dbReference type="RefSeq" id="XP_024688754.1">
    <property type="nucleotide sequence ID" value="XM_024839689.1"/>
</dbReference>
<keyword evidence="2 7" id="KW-0732">Signal</keyword>
<evidence type="ECO:0000259" key="8">
    <source>
        <dbReference type="Pfam" id="PF00884"/>
    </source>
</evidence>
<evidence type="ECO:0000256" key="2">
    <source>
        <dbReference type="ARBA" id="ARBA00022729"/>
    </source>
</evidence>
<dbReference type="Pfam" id="PF00884">
    <property type="entry name" value="Sulfatase"/>
    <property type="match status" value="1"/>
</dbReference>